<comment type="caution">
    <text evidence="2">The sequence shown here is derived from an EMBL/GenBank/DDBJ whole genome shotgun (WGS) entry which is preliminary data.</text>
</comment>
<dbReference type="InterPro" id="IPR036047">
    <property type="entry name" value="F-box-like_dom_sf"/>
</dbReference>
<dbReference type="EMBL" id="BAABME010026307">
    <property type="protein sequence ID" value="GAA0173665.1"/>
    <property type="molecule type" value="Genomic_DNA"/>
</dbReference>
<reference evidence="2 3" key="1">
    <citation type="submission" date="2024-01" db="EMBL/GenBank/DDBJ databases">
        <title>The complete chloroplast genome sequence of Lithospermum erythrorhizon: insights into the phylogenetic relationship among Boraginaceae species and the maternal lineages of purple gromwells.</title>
        <authorList>
            <person name="Okada T."/>
            <person name="Watanabe K."/>
        </authorList>
    </citation>
    <scope>NUCLEOTIDE SEQUENCE [LARGE SCALE GENOMIC DNA]</scope>
</reference>
<dbReference type="Gene3D" id="1.20.1280.50">
    <property type="match status" value="1"/>
</dbReference>
<dbReference type="InterPro" id="IPR017451">
    <property type="entry name" value="F-box-assoc_interact_dom"/>
</dbReference>
<name>A0AAV3RBK4_LITER</name>
<dbReference type="InterPro" id="IPR001810">
    <property type="entry name" value="F-box_dom"/>
</dbReference>
<dbReference type="PANTHER" id="PTHR31672:SF13">
    <property type="entry name" value="F-BOX PROTEIN CPR30-LIKE"/>
    <property type="match status" value="1"/>
</dbReference>
<proteinExistence type="predicted"/>
<dbReference type="AlphaFoldDB" id="A0AAV3RBK4"/>
<keyword evidence="3" id="KW-1185">Reference proteome</keyword>
<dbReference type="SUPFAM" id="SSF81383">
    <property type="entry name" value="F-box domain"/>
    <property type="match status" value="1"/>
</dbReference>
<dbReference type="InterPro" id="IPR050796">
    <property type="entry name" value="SCF_F-box_component"/>
</dbReference>
<evidence type="ECO:0000259" key="1">
    <source>
        <dbReference type="PROSITE" id="PS50181"/>
    </source>
</evidence>
<organism evidence="2 3">
    <name type="scientific">Lithospermum erythrorhizon</name>
    <name type="common">Purple gromwell</name>
    <name type="synonym">Lithospermum officinale var. erythrorhizon</name>
    <dbReference type="NCBI Taxonomy" id="34254"/>
    <lineage>
        <taxon>Eukaryota</taxon>
        <taxon>Viridiplantae</taxon>
        <taxon>Streptophyta</taxon>
        <taxon>Embryophyta</taxon>
        <taxon>Tracheophyta</taxon>
        <taxon>Spermatophyta</taxon>
        <taxon>Magnoliopsida</taxon>
        <taxon>eudicotyledons</taxon>
        <taxon>Gunneridae</taxon>
        <taxon>Pentapetalae</taxon>
        <taxon>asterids</taxon>
        <taxon>lamiids</taxon>
        <taxon>Boraginales</taxon>
        <taxon>Boraginaceae</taxon>
        <taxon>Boraginoideae</taxon>
        <taxon>Lithospermeae</taxon>
        <taxon>Lithospermum</taxon>
    </lineage>
</organism>
<evidence type="ECO:0000313" key="3">
    <source>
        <dbReference type="Proteomes" id="UP001454036"/>
    </source>
</evidence>
<protein>
    <recommendedName>
        <fullName evidence="1">F-box domain-containing protein</fullName>
    </recommendedName>
</protein>
<dbReference type="Pfam" id="PF00646">
    <property type="entry name" value="F-box"/>
    <property type="match status" value="1"/>
</dbReference>
<dbReference type="NCBIfam" id="TIGR01640">
    <property type="entry name" value="F_box_assoc_1"/>
    <property type="match status" value="1"/>
</dbReference>
<dbReference type="SMART" id="SM00256">
    <property type="entry name" value="FBOX"/>
    <property type="match status" value="1"/>
</dbReference>
<dbReference type="PANTHER" id="PTHR31672">
    <property type="entry name" value="BNACNNG10540D PROTEIN"/>
    <property type="match status" value="1"/>
</dbReference>
<feature type="domain" description="F-box" evidence="1">
    <location>
        <begin position="1"/>
        <end position="45"/>
    </location>
</feature>
<accession>A0AAV3RBK4</accession>
<dbReference type="Proteomes" id="UP001454036">
    <property type="component" value="Unassembled WGS sequence"/>
</dbReference>
<gene>
    <name evidence="2" type="ORF">LIER_41567</name>
</gene>
<evidence type="ECO:0000313" key="2">
    <source>
        <dbReference type="EMBL" id="GAA0173665.1"/>
    </source>
</evidence>
<sequence>MKSYLPEDIVHIIHLYLPIKSLLRFKGVSKSWYNSITRQQFIKDRIDRIDKSTCRCNIVFTPQGKLVRPFLHSVYSEATDTPMIDINTEIDFEIVASCNDMVLIYIHTKGIKSLISKNFFLYNTSTRKVELSRWYYYNEGTVFGLGYDKFNDAYKIVMIYCGTEIKFTQISYLTNKGLVKRSDKWCICYNLYETLNHAPSVVVNNFPHWLATGPKVTHTMTPFIAYLDATKDSLISLMHFELPGETGYNGDIIDLGVMSGCLCIGCNQRGERGLKIYMMTEYGCSDSWVPLFYVAPCMFQQVKPLGFLKNGRVLLEVEQEKLIVYDLDEKKIEKTCFINQG</sequence>
<dbReference type="PROSITE" id="PS50181">
    <property type="entry name" value="FBOX"/>
    <property type="match status" value="1"/>
</dbReference>